<dbReference type="Gene3D" id="1.10.579.10">
    <property type="entry name" value="DNA Cyclobutane Dipyrimidine Photolyase, subunit A, domain 3"/>
    <property type="match status" value="1"/>
</dbReference>
<dbReference type="GO" id="GO:0003904">
    <property type="term" value="F:deoxyribodipyrimidine photo-lyase activity"/>
    <property type="evidence" value="ECO:0007669"/>
    <property type="project" value="TreeGrafter"/>
</dbReference>
<sequence>MDIIWLKRDVRLTDHGPFHQMAKLAIKNRIDANADADVDADGGRRPLMILYNYEPDQLSEHSVHGSHIHFINEGLIDLDRRLSDSDTSTHDNDNNSDSRNAKNQIVQKYQFQVLTVCHAGVVFTLNQILQQCKRRNEHNSNSSSISNNKSIPPTGTGMPIPIHNHIRQILTHEETGHLKSFSRDKAVRRWCKRHAIPIMEYNQTGVTRCLKDRDEFSKKFQLFVHQPIWPTPTNVQLDHMRKRVKLVNVRSKCDITGIDASNSNSDSDSGSSKSNSSNDSKVTLQLHGLCHSPIDVESQITQIPIEHRGDRLQRQTGGETRALEILEAFLHHRGRLYAQGISSPNTSWTTGGRVSPYLTWGHISTRYVIHQLKQRQEDLRMRKKISMRKIKNNSTSTENGNGNHWNEEDGPWLKSLAAFSSRIHWRSHFIQKLESEPDMERRDVCSAYQHLRRGPNDWNEAYYQAWSTGHTGFPFVDACMRCLIQHGWLNFRMRAMLVSFATYNLWLDWKRIAPHLARLFLDYEPGIHYPQLQMQAGTTGINAMRVYNVTKQGKDQDPKGIFIKNYIPELRKVPVEYIHEPSKLSFSLQERHRVCIGDVKDMERDGQKRLQLQLSSKSKPSNDIVIGSVNESGQDSGGSSSSSSITHYPSPIVDEKQSSKMAKDKVSAVRKQGSTRRLADQVYIKHGSRKTSPMNADMKPKALSSQAKRLHLDSNQATLKNMFQRGSNNTSTRTGSSSSKFSSAIKKQKVDTSINTMMGQRPSESVTYSSRCVSTEEDEVIIVESDKVANSTPKELASTEEDRHVGQRTLEFITSYKTNRNITAKRPSNNEISRDWSCSACTFLNDKPLALSCIMCGSIRQS</sequence>
<dbReference type="GO" id="GO:0043153">
    <property type="term" value="P:entrainment of circadian clock by photoperiod"/>
    <property type="evidence" value="ECO:0007669"/>
    <property type="project" value="TreeGrafter"/>
</dbReference>
<name>A0A7S3VAM4_9STRA</name>
<dbReference type="InterPro" id="IPR036155">
    <property type="entry name" value="Crypto/Photolyase_N_sf"/>
</dbReference>
<dbReference type="GO" id="GO:0071949">
    <property type="term" value="F:FAD binding"/>
    <property type="evidence" value="ECO:0007669"/>
    <property type="project" value="TreeGrafter"/>
</dbReference>
<dbReference type="PROSITE" id="PS51645">
    <property type="entry name" value="PHR_CRY_ALPHA_BETA"/>
    <property type="match status" value="1"/>
</dbReference>
<evidence type="ECO:0000313" key="7">
    <source>
        <dbReference type="EMBL" id="CAE0467388.1"/>
    </source>
</evidence>
<dbReference type="Gene3D" id="3.40.50.620">
    <property type="entry name" value="HUPs"/>
    <property type="match status" value="1"/>
</dbReference>
<protein>
    <recommendedName>
        <fullName evidence="6">Photolyase/cryptochrome alpha/beta domain-containing protein</fullName>
    </recommendedName>
</protein>
<evidence type="ECO:0000256" key="4">
    <source>
        <dbReference type="PIRSR" id="PIRSR602081-1"/>
    </source>
</evidence>
<dbReference type="InterPro" id="IPR014729">
    <property type="entry name" value="Rossmann-like_a/b/a_fold"/>
</dbReference>
<feature type="compositionally biased region" description="Low complexity" evidence="5">
    <location>
        <begin position="632"/>
        <end position="644"/>
    </location>
</feature>
<organism evidence="7">
    <name type="scientific">Chaetoceros debilis</name>
    <dbReference type="NCBI Taxonomy" id="122233"/>
    <lineage>
        <taxon>Eukaryota</taxon>
        <taxon>Sar</taxon>
        <taxon>Stramenopiles</taxon>
        <taxon>Ochrophyta</taxon>
        <taxon>Bacillariophyta</taxon>
        <taxon>Coscinodiscophyceae</taxon>
        <taxon>Chaetocerotophycidae</taxon>
        <taxon>Chaetocerotales</taxon>
        <taxon>Chaetocerotaceae</taxon>
        <taxon>Chaetoceros</taxon>
    </lineage>
</organism>
<dbReference type="GO" id="GO:0005634">
    <property type="term" value="C:nucleus"/>
    <property type="evidence" value="ECO:0007669"/>
    <property type="project" value="TreeGrafter"/>
</dbReference>
<evidence type="ECO:0000256" key="1">
    <source>
        <dbReference type="ARBA" id="ARBA00005862"/>
    </source>
</evidence>
<keyword evidence="2 4" id="KW-0285">Flavoprotein</keyword>
<feature type="region of interest" description="Disordered" evidence="5">
    <location>
        <begin position="612"/>
        <end position="679"/>
    </location>
</feature>
<proteinExistence type="inferred from homology"/>
<dbReference type="PANTHER" id="PTHR11455:SF18">
    <property type="entry name" value="SI:CH1073-390K14.1"/>
    <property type="match status" value="1"/>
</dbReference>
<feature type="binding site" evidence="4">
    <location>
        <position position="419"/>
    </location>
    <ligand>
        <name>FAD</name>
        <dbReference type="ChEBI" id="CHEBI:57692"/>
    </ligand>
</feature>
<dbReference type="Pfam" id="PF03441">
    <property type="entry name" value="FAD_binding_7"/>
    <property type="match status" value="1"/>
</dbReference>
<feature type="domain" description="Photolyase/cryptochrome alpha/beta" evidence="6">
    <location>
        <begin position="1"/>
        <end position="206"/>
    </location>
</feature>
<dbReference type="Gene3D" id="1.25.40.80">
    <property type="match status" value="1"/>
</dbReference>
<feature type="compositionally biased region" description="Basic and acidic residues" evidence="5">
    <location>
        <begin position="82"/>
        <end position="93"/>
    </location>
</feature>
<dbReference type="EMBL" id="HBIO01015871">
    <property type="protein sequence ID" value="CAE0467388.1"/>
    <property type="molecule type" value="Transcribed_RNA"/>
</dbReference>
<feature type="compositionally biased region" description="Basic and acidic residues" evidence="5">
    <location>
        <begin position="653"/>
        <end position="667"/>
    </location>
</feature>
<comment type="similarity">
    <text evidence="1">Belongs to the DNA photolyase class-1 family.</text>
</comment>
<accession>A0A7S3VAM4</accession>
<feature type="region of interest" description="Disordered" evidence="5">
    <location>
        <begin position="82"/>
        <end position="101"/>
    </location>
</feature>
<evidence type="ECO:0000256" key="2">
    <source>
        <dbReference type="ARBA" id="ARBA00022630"/>
    </source>
</evidence>
<evidence type="ECO:0000256" key="3">
    <source>
        <dbReference type="ARBA" id="ARBA00022827"/>
    </source>
</evidence>
<feature type="compositionally biased region" description="Low complexity" evidence="5">
    <location>
        <begin position="259"/>
        <end position="280"/>
    </location>
</feature>
<dbReference type="GO" id="GO:0005737">
    <property type="term" value="C:cytoplasm"/>
    <property type="evidence" value="ECO:0007669"/>
    <property type="project" value="TreeGrafter"/>
</dbReference>
<gene>
    <name evidence="7" type="ORF">CDEB00056_LOCUS12240</name>
</gene>
<feature type="binding site" evidence="4">
    <location>
        <position position="337"/>
    </location>
    <ligand>
        <name>FAD</name>
        <dbReference type="ChEBI" id="CHEBI:57692"/>
    </ligand>
</feature>
<dbReference type="InterPro" id="IPR005101">
    <property type="entry name" value="Cryptochr/Photolyase_FAD-bd"/>
</dbReference>
<feature type="binding site" evidence="4">
    <location>
        <begin position="349"/>
        <end position="355"/>
    </location>
    <ligand>
        <name>FAD</name>
        <dbReference type="ChEBI" id="CHEBI:57692"/>
    </ligand>
</feature>
<dbReference type="GO" id="GO:0032922">
    <property type="term" value="P:circadian regulation of gene expression"/>
    <property type="evidence" value="ECO:0007669"/>
    <property type="project" value="TreeGrafter"/>
</dbReference>
<keyword evidence="3 4" id="KW-0274">FAD</keyword>
<dbReference type="AlphaFoldDB" id="A0A7S3VAM4"/>
<dbReference type="PRINTS" id="PR00147">
    <property type="entry name" value="DNAPHOTLYASE"/>
</dbReference>
<reference evidence="7" key="1">
    <citation type="submission" date="2021-01" db="EMBL/GenBank/DDBJ databases">
        <authorList>
            <person name="Corre E."/>
            <person name="Pelletier E."/>
            <person name="Niang G."/>
            <person name="Scheremetjew M."/>
            <person name="Finn R."/>
            <person name="Kale V."/>
            <person name="Holt S."/>
            <person name="Cochrane G."/>
            <person name="Meng A."/>
            <person name="Brown T."/>
            <person name="Cohen L."/>
        </authorList>
    </citation>
    <scope>NUCLEOTIDE SEQUENCE</scope>
    <source>
        <strain evidence="7">MM31A-1</strain>
    </source>
</reference>
<dbReference type="InterPro" id="IPR036134">
    <property type="entry name" value="Crypto/Photolyase_FAD-like_sf"/>
</dbReference>
<dbReference type="SUPFAM" id="SSF48173">
    <property type="entry name" value="Cryptochrome/photolyase FAD-binding domain"/>
    <property type="match status" value="1"/>
</dbReference>
<evidence type="ECO:0000259" key="6">
    <source>
        <dbReference type="PROSITE" id="PS51645"/>
    </source>
</evidence>
<feature type="region of interest" description="Disordered" evidence="5">
    <location>
        <begin position="257"/>
        <end position="280"/>
    </location>
</feature>
<comment type="cofactor">
    <cofactor evidence="4">
        <name>FAD</name>
        <dbReference type="ChEBI" id="CHEBI:57692"/>
    </cofactor>
    <text evidence="4">Binds 1 FAD per subunit.</text>
</comment>
<dbReference type="PANTHER" id="PTHR11455">
    <property type="entry name" value="CRYPTOCHROME"/>
    <property type="match status" value="1"/>
</dbReference>
<dbReference type="InterPro" id="IPR006050">
    <property type="entry name" value="DNA_photolyase_N"/>
</dbReference>
<dbReference type="InterPro" id="IPR002081">
    <property type="entry name" value="Cryptochrome/DNA_photolyase_1"/>
</dbReference>
<evidence type="ECO:0000256" key="5">
    <source>
        <dbReference type="SAM" id="MobiDB-lite"/>
    </source>
</evidence>
<feature type="region of interest" description="Disordered" evidence="5">
    <location>
        <begin position="723"/>
        <end position="748"/>
    </location>
</feature>
<dbReference type="SUPFAM" id="SSF52425">
    <property type="entry name" value="Cryptochrome/photolyase, N-terminal domain"/>
    <property type="match status" value="2"/>
</dbReference>
<dbReference type="GO" id="GO:0003677">
    <property type="term" value="F:DNA binding"/>
    <property type="evidence" value="ECO:0007669"/>
    <property type="project" value="TreeGrafter"/>
</dbReference>
<feature type="compositionally biased region" description="Low complexity" evidence="5">
    <location>
        <begin position="725"/>
        <end position="739"/>
    </location>
</feature>